<dbReference type="HOGENOM" id="CLU_000445_69_15_0"/>
<accession>D4H1J2</accession>
<dbReference type="PROSITE" id="PS50110">
    <property type="entry name" value="RESPONSE_REGULATORY"/>
    <property type="match status" value="1"/>
</dbReference>
<dbReference type="InParanoid" id="D4H1J2"/>
<evidence type="ECO:0000313" key="4">
    <source>
        <dbReference type="EMBL" id="ADD68752.1"/>
    </source>
</evidence>
<dbReference type="SMART" id="SM00448">
    <property type="entry name" value="REC"/>
    <property type="match status" value="1"/>
</dbReference>
<dbReference type="PaxDb" id="522772-Dacet_1989"/>
<dbReference type="KEGG" id="dap:Dacet_1989"/>
<protein>
    <submittedName>
        <fullName evidence="4">Response regulator receiver protein</fullName>
    </submittedName>
</protein>
<sequence length="122" mass="13832">MKILIADDSAIARKFLIKSLPQDIDLEVRECVNGKECVDIYPEFKPDLLFLDLTMPVMDGIEALEIIRKADPDAIVYVLTADIQKTTHKKVIELGAYKFIKKPPQKETIGDAVRELAEFLSR</sequence>
<dbReference type="FunCoup" id="D4H1J2">
    <property type="interactions" value="132"/>
</dbReference>
<gene>
    <name evidence="4" type="ordered locus">Dacet_1989</name>
</gene>
<feature type="domain" description="Response regulatory" evidence="3">
    <location>
        <begin position="2"/>
        <end position="117"/>
    </location>
</feature>
<dbReference type="SUPFAM" id="SSF52172">
    <property type="entry name" value="CheY-like"/>
    <property type="match status" value="1"/>
</dbReference>
<dbReference type="InterPro" id="IPR011006">
    <property type="entry name" value="CheY-like_superfamily"/>
</dbReference>
<dbReference type="STRING" id="522772.Dacet_1989"/>
<dbReference type="Proteomes" id="UP000002012">
    <property type="component" value="Chromosome"/>
</dbReference>
<evidence type="ECO:0000259" key="3">
    <source>
        <dbReference type="PROSITE" id="PS50110"/>
    </source>
</evidence>
<evidence type="ECO:0000256" key="2">
    <source>
        <dbReference type="PROSITE-ProRule" id="PRU00169"/>
    </source>
</evidence>
<dbReference type="PANTHER" id="PTHR44591:SF24">
    <property type="entry name" value="PROTEIN-GLUTAMATE METHYLESTERASE_PROTEIN-GLUTAMINE GLUTAMINASE 1"/>
    <property type="match status" value="1"/>
</dbReference>
<dbReference type="Pfam" id="PF00072">
    <property type="entry name" value="Response_reg"/>
    <property type="match status" value="1"/>
</dbReference>
<dbReference type="InterPro" id="IPR001789">
    <property type="entry name" value="Sig_transdc_resp-reg_receiver"/>
</dbReference>
<dbReference type="Gene3D" id="3.40.50.2300">
    <property type="match status" value="1"/>
</dbReference>
<keyword evidence="5" id="KW-1185">Reference proteome</keyword>
<dbReference type="eggNOG" id="COG2201">
    <property type="taxonomic scope" value="Bacteria"/>
</dbReference>
<feature type="modified residue" description="4-aspartylphosphate" evidence="2">
    <location>
        <position position="52"/>
    </location>
</feature>
<organism evidence="4 5">
    <name type="scientific">Denitrovibrio acetiphilus (strain DSM 12809 / NBRC 114555 / N2460)</name>
    <dbReference type="NCBI Taxonomy" id="522772"/>
    <lineage>
        <taxon>Bacteria</taxon>
        <taxon>Pseudomonadati</taxon>
        <taxon>Deferribacterota</taxon>
        <taxon>Deferribacteres</taxon>
        <taxon>Deferribacterales</taxon>
        <taxon>Geovibrionaceae</taxon>
        <taxon>Denitrovibrio</taxon>
    </lineage>
</organism>
<evidence type="ECO:0000256" key="1">
    <source>
        <dbReference type="ARBA" id="ARBA00022553"/>
    </source>
</evidence>
<dbReference type="GO" id="GO:0000160">
    <property type="term" value="P:phosphorelay signal transduction system"/>
    <property type="evidence" value="ECO:0007669"/>
    <property type="project" value="InterPro"/>
</dbReference>
<evidence type="ECO:0000313" key="5">
    <source>
        <dbReference type="Proteomes" id="UP000002012"/>
    </source>
</evidence>
<keyword evidence="1 2" id="KW-0597">Phosphoprotein</keyword>
<name>D4H1J2_DENA2</name>
<dbReference type="InterPro" id="IPR050595">
    <property type="entry name" value="Bact_response_regulator"/>
</dbReference>
<dbReference type="RefSeq" id="WP_013011256.1">
    <property type="nucleotide sequence ID" value="NC_013943.1"/>
</dbReference>
<dbReference type="OrthoDB" id="9808843at2"/>
<dbReference type="AlphaFoldDB" id="D4H1J2"/>
<dbReference type="PANTHER" id="PTHR44591">
    <property type="entry name" value="STRESS RESPONSE REGULATOR PROTEIN 1"/>
    <property type="match status" value="1"/>
</dbReference>
<dbReference type="EMBL" id="CP001968">
    <property type="protein sequence ID" value="ADD68752.1"/>
    <property type="molecule type" value="Genomic_DNA"/>
</dbReference>
<proteinExistence type="predicted"/>
<reference evidence="4 5" key="1">
    <citation type="journal article" date="2010" name="Stand. Genomic Sci.">
        <title>Complete genome sequence of Denitrovibrio acetiphilus type strain (N2460).</title>
        <authorList>
            <person name="Kiss H."/>
            <person name="Lang E."/>
            <person name="Lapidus A."/>
            <person name="Copeland A."/>
            <person name="Nolan M."/>
            <person name="Glavina Del Rio T."/>
            <person name="Chen F."/>
            <person name="Lucas S."/>
            <person name="Tice H."/>
            <person name="Cheng J.F."/>
            <person name="Han C."/>
            <person name="Goodwin L."/>
            <person name="Pitluck S."/>
            <person name="Liolios K."/>
            <person name="Pati A."/>
            <person name="Ivanova N."/>
            <person name="Mavromatis K."/>
            <person name="Chen A."/>
            <person name="Palaniappan K."/>
            <person name="Land M."/>
            <person name="Hauser L."/>
            <person name="Chang Y.J."/>
            <person name="Jeffries C.D."/>
            <person name="Detter J.C."/>
            <person name="Brettin T."/>
            <person name="Spring S."/>
            <person name="Rohde M."/>
            <person name="Goker M."/>
            <person name="Woyke T."/>
            <person name="Bristow J."/>
            <person name="Eisen J.A."/>
            <person name="Markowitz V."/>
            <person name="Hugenholtz P."/>
            <person name="Kyrpides N.C."/>
            <person name="Klenk H.P."/>
        </authorList>
    </citation>
    <scope>NUCLEOTIDE SEQUENCE [LARGE SCALE GENOMIC DNA]</scope>
    <source>
        <strain evidence="5">DSM 12809 / NBRC 114555 / N2460</strain>
    </source>
</reference>